<dbReference type="PANTHER" id="PTHR33162">
    <property type="entry name" value="SEC-INDEPENDENT PROTEIN TRANSLOCASE PROTEIN TATA, CHLOROPLASTIC"/>
    <property type="match status" value="1"/>
</dbReference>
<keyword evidence="9 10" id="KW-0472">Membrane</keyword>
<dbReference type="GO" id="GO:0033281">
    <property type="term" value="C:TAT protein transport complex"/>
    <property type="evidence" value="ECO:0007669"/>
    <property type="project" value="UniProtKB-UniRule"/>
</dbReference>
<comment type="function">
    <text evidence="10">Part of the twin-arginine translocation (Tat) system that transports large folded proteins containing a characteristic twin-arginine motif in their signal peptide across membranes. Together with TatC, TatB is part of a receptor directly interacting with Tat signal peptides. TatB may form an oligomeric binding site that transiently accommodates folded Tat precursor proteins before their translocation.</text>
</comment>
<evidence type="ECO:0000256" key="5">
    <source>
        <dbReference type="ARBA" id="ARBA00022692"/>
    </source>
</evidence>
<keyword evidence="6 10" id="KW-0653">Protein transport</keyword>
<organism evidence="12 13">
    <name type="scientific">Vandammella animalimorsus</name>
    <dbReference type="NCBI Taxonomy" id="2029117"/>
    <lineage>
        <taxon>Bacteria</taxon>
        <taxon>Pseudomonadati</taxon>
        <taxon>Pseudomonadota</taxon>
        <taxon>Betaproteobacteria</taxon>
        <taxon>Burkholderiales</taxon>
        <taxon>Comamonadaceae</taxon>
        <taxon>Vandammella</taxon>
    </lineage>
</organism>
<comment type="subunit">
    <text evidence="10">The Tat system comprises two distinct complexes: a TatABC complex, containing multiple copies of TatA, TatB and TatC subunits, and a separate TatA complex, containing only TatA subunits. Substrates initially bind to the TatABC complex, which probably triggers association of the separate TatA complex to form the active translocon.</text>
</comment>
<gene>
    <name evidence="10 12" type="primary">tatB</name>
    <name evidence="12" type="ORF">CK625_11565</name>
</gene>
<dbReference type="Proteomes" id="UP000218054">
    <property type="component" value="Unassembled WGS sequence"/>
</dbReference>
<dbReference type="GO" id="GO:0008320">
    <property type="term" value="F:protein transmembrane transporter activity"/>
    <property type="evidence" value="ECO:0007669"/>
    <property type="project" value="UniProtKB-UniRule"/>
</dbReference>
<protein>
    <recommendedName>
        <fullName evidence="10">Sec-independent protein translocase protein TatB</fullName>
    </recommendedName>
</protein>
<dbReference type="RefSeq" id="WP_095540480.1">
    <property type="nucleotide sequence ID" value="NZ_NSJB01000011.1"/>
</dbReference>
<evidence type="ECO:0000256" key="9">
    <source>
        <dbReference type="ARBA" id="ARBA00023136"/>
    </source>
</evidence>
<accession>A0A2A2AD13</accession>
<keyword evidence="5 10" id="KW-0812">Transmembrane</keyword>
<dbReference type="PRINTS" id="PR01506">
    <property type="entry name" value="TATBPROTEIN"/>
</dbReference>
<dbReference type="AlphaFoldDB" id="A0A2A2AD13"/>
<keyword evidence="2 10" id="KW-0813">Transport</keyword>
<dbReference type="GO" id="GO:0043953">
    <property type="term" value="P:protein transport by the Tat complex"/>
    <property type="evidence" value="ECO:0007669"/>
    <property type="project" value="UniProtKB-UniRule"/>
</dbReference>
<evidence type="ECO:0000256" key="2">
    <source>
        <dbReference type="ARBA" id="ARBA00022448"/>
    </source>
</evidence>
<dbReference type="Pfam" id="PF02416">
    <property type="entry name" value="TatA_B_E"/>
    <property type="match status" value="1"/>
</dbReference>
<evidence type="ECO:0000313" key="13">
    <source>
        <dbReference type="Proteomes" id="UP000218054"/>
    </source>
</evidence>
<evidence type="ECO:0000256" key="8">
    <source>
        <dbReference type="ARBA" id="ARBA00023010"/>
    </source>
</evidence>
<evidence type="ECO:0000256" key="3">
    <source>
        <dbReference type="ARBA" id="ARBA00022475"/>
    </source>
</evidence>
<evidence type="ECO:0000313" key="12">
    <source>
        <dbReference type="EMBL" id="PAT36415.1"/>
    </source>
</evidence>
<evidence type="ECO:0000256" key="4">
    <source>
        <dbReference type="ARBA" id="ARBA00022519"/>
    </source>
</evidence>
<dbReference type="EMBL" id="NSJB01000011">
    <property type="protein sequence ID" value="PAT36415.1"/>
    <property type="molecule type" value="Genomic_DNA"/>
</dbReference>
<feature type="region of interest" description="Disordered" evidence="11">
    <location>
        <begin position="100"/>
        <end position="123"/>
    </location>
</feature>
<reference evidence="12 13" key="1">
    <citation type="submission" date="2017-08" db="EMBL/GenBank/DDBJ databases">
        <title>WGS of Clinical strains of the CDC Group NO-1 linked to zoonotic infections in humans.</title>
        <authorList>
            <person name="Bernier A.-M."/>
            <person name="Bernard K."/>
        </authorList>
    </citation>
    <scope>NUCLEOTIDE SEQUENCE [LARGE SCALE GENOMIC DNA]</scope>
    <source>
        <strain evidence="12 13">NML00-0135</strain>
    </source>
</reference>
<evidence type="ECO:0000256" key="7">
    <source>
        <dbReference type="ARBA" id="ARBA00022989"/>
    </source>
</evidence>
<dbReference type="InterPro" id="IPR018448">
    <property type="entry name" value="TatB"/>
</dbReference>
<name>A0A2A2AD13_9BURK</name>
<dbReference type="Gene3D" id="1.20.5.3310">
    <property type="match status" value="1"/>
</dbReference>
<sequence length="192" mass="21355">MFDLGISKMVMIGVVALIVIGPERLPRVARTVGALLGKAQRYVNEVKREVNQAMELDELRKVKTSVEEAARDLEHSVRTHASDFQKEVDTLSKDLQDMQSWEEGSMQQDEAASAAPEDDGLEDASKRAFVTAVAPVSAPVARKNWRLRRQAVPQWYKARQQVRRSLRSSAARGHAGAAGQPSRSARRQQILP</sequence>
<evidence type="ECO:0000256" key="11">
    <source>
        <dbReference type="SAM" id="MobiDB-lite"/>
    </source>
</evidence>
<comment type="subcellular location">
    <subcellularLocation>
        <location evidence="10">Cell membrane</location>
        <topology evidence="10">Single-pass membrane protein</topology>
    </subcellularLocation>
    <subcellularLocation>
        <location evidence="1">Membrane</location>
        <topology evidence="1">Single-pass membrane protein</topology>
    </subcellularLocation>
</comment>
<keyword evidence="7 10" id="KW-1133">Transmembrane helix</keyword>
<comment type="caution">
    <text evidence="12">The sequence shown here is derived from an EMBL/GenBank/DDBJ whole genome shotgun (WGS) entry which is preliminary data.</text>
</comment>
<dbReference type="NCBIfam" id="TIGR01410">
    <property type="entry name" value="tatB"/>
    <property type="match status" value="1"/>
</dbReference>
<dbReference type="InterPro" id="IPR003369">
    <property type="entry name" value="TatA/B/E"/>
</dbReference>
<keyword evidence="8 10" id="KW-0811">Translocation</keyword>
<keyword evidence="3 10" id="KW-1003">Cell membrane</keyword>
<evidence type="ECO:0000256" key="1">
    <source>
        <dbReference type="ARBA" id="ARBA00004167"/>
    </source>
</evidence>
<dbReference type="HAMAP" id="MF_00237">
    <property type="entry name" value="TatB"/>
    <property type="match status" value="1"/>
</dbReference>
<evidence type="ECO:0000256" key="6">
    <source>
        <dbReference type="ARBA" id="ARBA00022927"/>
    </source>
</evidence>
<keyword evidence="4" id="KW-0997">Cell inner membrane</keyword>
<keyword evidence="13" id="KW-1185">Reference proteome</keyword>
<feature type="compositionally biased region" description="Low complexity" evidence="11">
    <location>
        <begin position="167"/>
        <end position="180"/>
    </location>
</feature>
<evidence type="ECO:0000256" key="10">
    <source>
        <dbReference type="HAMAP-Rule" id="MF_00237"/>
    </source>
</evidence>
<feature type="region of interest" description="Disordered" evidence="11">
    <location>
        <begin position="162"/>
        <end position="192"/>
    </location>
</feature>
<dbReference type="PANTHER" id="PTHR33162:SF1">
    <property type="entry name" value="SEC-INDEPENDENT PROTEIN TRANSLOCASE PROTEIN TATA, CHLOROPLASTIC"/>
    <property type="match status" value="1"/>
</dbReference>
<comment type="similarity">
    <text evidence="10">Belongs to the TatB family.</text>
</comment>
<proteinExistence type="inferred from homology"/>